<sequence length="410" mass="43863">MSDSPPGSIRPPLAWEVGTGALLLVTAGSGVLVVLSVALGLAVQDYLGSDADMSPVLTWLYENPDRAYGIDALGLILTFASIVGFFVWRYRTRALLRRYDLDPVSLTRHPGVVTWGVATFMAYCCAGGLMEPGTYDSVDGMVGLLQIVVFSGVLRLVGLAGLMIAIWQIRRRVHLSLGAYFPPAFMPPSPYAATTPPYTAAPPYTALPPYTATAPYPATPPPYAAVPTPPVTPLTPADGDLPVADDDFWHRVRQAAADTELALLETSGPGLHRWVLIPAGRNQDAVRESLTDQDAVRESLTDQDAVRESLADLDAVRASLADLDAVRASLAPGAAITVFTEPPVRRETNGHRPPEAAEYHGLLESAVTGALRHQPVGPRTLLSFLDRAETGGRWALYPIGDPNALTARMP</sequence>
<gene>
    <name evidence="2" type="ORF">BC793_103323</name>
</gene>
<name>A0A316FNG8_9ACTN</name>
<dbReference type="OrthoDB" id="3289450at2"/>
<dbReference type="Proteomes" id="UP000245697">
    <property type="component" value="Unassembled WGS sequence"/>
</dbReference>
<keyword evidence="1" id="KW-1133">Transmembrane helix</keyword>
<keyword evidence="1" id="KW-0812">Transmembrane</keyword>
<dbReference type="AlphaFoldDB" id="A0A316FNG8"/>
<comment type="caution">
    <text evidence="2">The sequence shown here is derived from an EMBL/GenBank/DDBJ whole genome shotgun (WGS) entry which is preliminary data.</text>
</comment>
<protein>
    <submittedName>
        <fullName evidence="2">Uncharacterized protein</fullName>
    </submittedName>
</protein>
<evidence type="ECO:0000256" key="1">
    <source>
        <dbReference type="SAM" id="Phobius"/>
    </source>
</evidence>
<feature type="transmembrane region" description="Helical" evidence="1">
    <location>
        <begin position="111"/>
        <end position="130"/>
    </location>
</feature>
<evidence type="ECO:0000313" key="2">
    <source>
        <dbReference type="EMBL" id="PWK50438.1"/>
    </source>
</evidence>
<dbReference type="EMBL" id="QGGR01000003">
    <property type="protein sequence ID" value="PWK50438.1"/>
    <property type="molecule type" value="Genomic_DNA"/>
</dbReference>
<organism evidence="2 3">
    <name type="scientific">Actinoplanes xinjiangensis</name>
    <dbReference type="NCBI Taxonomy" id="512350"/>
    <lineage>
        <taxon>Bacteria</taxon>
        <taxon>Bacillati</taxon>
        <taxon>Actinomycetota</taxon>
        <taxon>Actinomycetes</taxon>
        <taxon>Micromonosporales</taxon>
        <taxon>Micromonosporaceae</taxon>
        <taxon>Actinoplanes</taxon>
    </lineage>
</organism>
<keyword evidence="3" id="KW-1185">Reference proteome</keyword>
<keyword evidence="1" id="KW-0472">Membrane</keyword>
<feature type="transmembrane region" description="Helical" evidence="1">
    <location>
        <begin position="67"/>
        <end position="90"/>
    </location>
</feature>
<reference evidence="2 3" key="1">
    <citation type="submission" date="2018-05" db="EMBL/GenBank/DDBJ databases">
        <title>Genomic Encyclopedia of Archaeal and Bacterial Type Strains, Phase II (KMG-II): from individual species to whole genera.</title>
        <authorList>
            <person name="Goeker M."/>
        </authorList>
    </citation>
    <scope>NUCLEOTIDE SEQUENCE [LARGE SCALE GENOMIC DNA]</scope>
    <source>
        <strain evidence="2 3">DSM 45184</strain>
    </source>
</reference>
<feature type="transmembrane region" description="Helical" evidence="1">
    <location>
        <begin position="21"/>
        <end position="47"/>
    </location>
</feature>
<proteinExistence type="predicted"/>
<dbReference type="RefSeq" id="WP_146246206.1">
    <property type="nucleotide sequence ID" value="NZ_BONA01000006.1"/>
</dbReference>
<accession>A0A316FNG8</accession>
<feature type="transmembrane region" description="Helical" evidence="1">
    <location>
        <begin position="142"/>
        <end position="167"/>
    </location>
</feature>
<evidence type="ECO:0000313" key="3">
    <source>
        <dbReference type="Proteomes" id="UP000245697"/>
    </source>
</evidence>